<dbReference type="Pfam" id="PF01184">
    <property type="entry name" value="Gpr1_Fun34_YaaH"/>
    <property type="match status" value="1"/>
</dbReference>
<dbReference type="GO" id="GO:0015123">
    <property type="term" value="F:acetate transmembrane transporter activity"/>
    <property type="evidence" value="ECO:0007669"/>
    <property type="project" value="TreeGrafter"/>
</dbReference>
<comment type="similarity">
    <text evidence="2">Belongs to the acetate uptake transporter (AceTr) (TC 2.A.96) family.</text>
</comment>
<evidence type="ECO:0000256" key="2">
    <source>
        <dbReference type="ARBA" id="ARBA00005587"/>
    </source>
</evidence>
<keyword evidence="8" id="KW-1185">Reference proteome</keyword>
<dbReference type="InParanoid" id="A0A3N4LI90"/>
<sequence length="112" mass="12494">MWERAIGNTFGATVFSSYGGFWICWALIETGGLGLIDGYAWYFLAGWFIFTTICLFFTLKSTLAFFSLFFLLDITFLLLTVAHLQQGTDSSLNAAVTKDVGIFGLITAFITW</sequence>
<evidence type="ECO:0000313" key="8">
    <source>
        <dbReference type="Proteomes" id="UP000267821"/>
    </source>
</evidence>
<keyword evidence="4 6" id="KW-1133">Transmembrane helix</keyword>
<dbReference type="InterPro" id="IPR000791">
    <property type="entry name" value="Gpr1/Fun34/SatP-like"/>
</dbReference>
<comment type="subcellular location">
    <subcellularLocation>
        <location evidence="1">Membrane</location>
        <topology evidence="1">Multi-pass membrane protein</topology>
    </subcellularLocation>
</comment>
<feature type="transmembrane region" description="Helical" evidence="6">
    <location>
        <begin position="6"/>
        <end position="28"/>
    </location>
</feature>
<evidence type="ECO:0000256" key="6">
    <source>
        <dbReference type="SAM" id="Phobius"/>
    </source>
</evidence>
<feature type="transmembrane region" description="Helical" evidence="6">
    <location>
        <begin position="40"/>
        <end position="59"/>
    </location>
</feature>
<keyword evidence="3 6" id="KW-0812">Transmembrane</keyword>
<evidence type="ECO:0000256" key="1">
    <source>
        <dbReference type="ARBA" id="ARBA00004141"/>
    </source>
</evidence>
<organism evidence="7 8">
    <name type="scientific">Terfezia boudieri ATCC MYA-4762</name>
    <dbReference type="NCBI Taxonomy" id="1051890"/>
    <lineage>
        <taxon>Eukaryota</taxon>
        <taxon>Fungi</taxon>
        <taxon>Dikarya</taxon>
        <taxon>Ascomycota</taxon>
        <taxon>Pezizomycotina</taxon>
        <taxon>Pezizomycetes</taxon>
        <taxon>Pezizales</taxon>
        <taxon>Pezizaceae</taxon>
        <taxon>Terfezia</taxon>
    </lineage>
</organism>
<keyword evidence="5 6" id="KW-0472">Membrane</keyword>
<dbReference type="InterPro" id="IPR051633">
    <property type="entry name" value="AceTr"/>
</dbReference>
<evidence type="ECO:0000256" key="4">
    <source>
        <dbReference type="ARBA" id="ARBA00022989"/>
    </source>
</evidence>
<dbReference type="PANTHER" id="PTHR31123:SF1">
    <property type="entry name" value="ACCUMULATION OF DYADS PROTEIN 2-RELATED"/>
    <property type="match status" value="1"/>
</dbReference>
<evidence type="ECO:0000313" key="7">
    <source>
        <dbReference type="EMBL" id="RPB21398.1"/>
    </source>
</evidence>
<feature type="transmembrane region" description="Helical" evidence="6">
    <location>
        <begin position="65"/>
        <end position="84"/>
    </location>
</feature>
<dbReference type="PANTHER" id="PTHR31123">
    <property type="entry name" value="ACCUMULATION OF DYADS PROTEIN 2-RELATED"/>
    <property type="match status" value="1"/>
</dbReference>
<accession>A0A3N4LI90</accession>
<reference evidence="7 8" key="1">
    <citation type="journal article" date="2018" name="Nat. Ecol. Evol.">
        <title>Pezizomycetes genomes reveal the molecular basis of ectomycorrhizal truffle lifestyle.</title>
        <authorList>
            <person name="Murat C."/>
            <person name="Payen T."/>
            <person name="Noel B."/>
            <person name="Kuo A."/>
            <person name="Morin E."/>
            <person name="Chen J."/>
            <person name="Kohler A."/>
            <person name="Krizsan K."/>
            <person name="Balestrini R."/>
            <person name="Da Silva C."/>
            <person name="Montanini B."/>
            <person name="Hainaut M."/>
            <person name="Levati E."/>
            <person name="Barry K.W."/>
            <person name="Belfiori B."/>
            <person name="Cichocki N."/>
            <person name="Clum A."/>
            <person name="Dockter R.B."/>
            <person name="Fauchery L."/>
            <person name="Guy J."/>
            <person name="Iotti M."/>
            <person name="Le Tacon F."/>
            <person name="Lindquist E.A."/>
            <person name="Lipzen A."/>
            <person name="Malagnac F."/>
            <person name="Mello A."/>
            <person name="Molinier V."/>
            <person name="Miyauchi S."/>
            <person name="Poulain J."/>
            <person name="Riccioni C."/>
            <person name="Rubini A."/>
            <person name="Sitrit Y."/>
            <person name="Splivallo R."/>
            <person name="Traeger S."/>
            <person name="Wang M."/>
            <person name="Zifcakova L."/>
            <person name="Wipf D."/>
            <person name="Zambonelli A."/>
            <person name="Paolocci F."/>
            <person name="Nowrousian M."/>
            <person name="Ottonello S."/>
            <person name="Baldrian P."/>
            <person name="Spatafora J.W."/>
            <person name="Henrissat B."/>
            <person name="Nagy L.G."/>
            <person name="Aury J.M."/>
            <person name="Wincker P."/>
            <person name="Grigoriev I.V."/>
            <person name="Bonfante P."/>
            <person name="Martin F.M."/>
        </authorList>
    </citation>
    <scope>NUCLEOTIDE SEQUENCE [LARGE SCALE GENOMIC DNA]</scope>
    <source>
        <strain evidence="7 8">ATCC MYA-4762</strain>
    </source>
</reference>
<gene>
    <name evidence="7" type="ORF">L211DRAFT_851569</name>
</gene>
<protein>
    <submittedName>
        <fullName evidence="7">Uncharacterized protein</fullName>
    </submittedName>
</protein>
<dbReference type="AlphaFoldDB" id="A0A3N4LI90"/>
<dbReference type="Proteomes" id="UP000267821">
    <property type="component" value="Unassembled WGS sequence"/>
</dbReference>
<dbReference type="GO" id="GO:0005886">
    <property type="term" value="C:plasma membrane"/>
    <property type="evidence" value="ECO:0007669"/>
    <property type="project" value="TreeGrafter"/>
</dbReference>
<proteinExistence type="inferred from homology"/>
<dbReference type="OrthoDB" id="3648309at2759"/>
<dbReference type="EMBL" id="ML121560">
    <property type="protein sequence ID" value="RPB21398.1"/>
    <property type="molecule type" value="Genomic_DNA"/>
</dbReference>
<dbReference type="STRING" id="1051890.A0A3N4LI90"/>
<evidence type="ECO:0000256" key="5">
    <source>
        <dbReference type="ARBA" id="ARBA00023136"/>
    </source>
</evidence>
<evidence type="ECO:0000256" key="3">
    <source>
        <dbReference type="ARBA" id="ARBA00022692"/>
    </source>
</evidence>
<name>A0A3N4LI90_9PEZI</name>